<name>N1PUA9_DOTSN</name>
<evidence type="ECO:0000313" key="2">
    <source>
        <dbReference type="EMBL" id="EME46528.1"/>
    </source>
</evidence>
<feature type="region of interest" description="Disordered" evidence="1">
    <location>
        <begin position="1"/>
        <end position="23"/>
    </location>
</feature>
<dbReference type="AlphaFoldDB" id="N1PUA9"/>
<reference evidence="2 3" key="2">
    <citation type="journal article" date="2012" name="PLoS Pathog.">
        <title>Diverse lifestyles and strategies of plant pathogenesis encoded in the genomes of eighteen Dothideomycetes fungi.</title>
        <authorList>
            <person name="Ohm R.A."/>
            <person name="Feau N."/>
            <person name="Henrissat B."/>
            <person name="Schoch C.L."/>
            <person name="Horwitz B.A."/>
            <person name="Barry K.W."/>
            <person name="Condon B.J."/>
            <person name="Copeland A.C."/>
            <person name="Dhillon B."/>
            <person name="Glaser F."/>
            <person name="Hesse C.N."/>
            <person name="Kosti I."/>
            <person name="LaButti K."/>
            <person name="Lindquist E.A."/>
            <person name="Lucas S."/>
            <person name="Salamov A.A."/>
            <person name="Bradshaw R.E."/>
            <person name="Ciuffetti L."/>
            <person name="Hamelin R.C."/>
            <person name="Kema G.H.J."/>
            <person name="Lawrence C."/>
            <person name="Scott J.A."/>
            <person name="Spatafora J.W."/>
            <person name="Turgeon B.G."/>
            <person name="de Wit P.J.G.M."/>
            <person name="Zhong S."/>
            <person name="Goodwin S.B."/>
            <person name="Grigoriev I.V."/>
        </authorList>
    </citation>
    <scope>NUCLEOTIDE SEQUENCE [LARGE SCALE GENOMIC DNA]</scope>
    <source>
        <strain evidence="3">NZE10 / CBS 128990</strain>
    </source>
</reference>
<dbReference type="HOGENOM" id="CLU_2170996_0_0_1"/>
<dbReference type="EMBL" id="KB446537">
    <property type="protein sequence ID" value="EME46528.1"/>
    <property type="molecule type" value="Genomic_DNA"/>
</dbReference>
<feature type="compositionally biased region" description="Polar residues" evidence="1">
    <location>
        <begin position="1"/>
        <end position="11"/>
    </location>
</feature>
<sequence length="110" mass="12310">MLDGRSSSSSELPPRKRGSLNEDKPLSWTVRGLSVAATASSYRPHPHDLCASTLLEHGRLRDEFVEFRSRHKPSQNLEFAPTRLAQDHTSLCHHGYSIVGSQVMQLVTPF</sequence>
<protein>
    <submittedName>
        <fullName evidence="2">Uncharacterized protein</fullName>
    </submittedName>
</protein>
<dbReference type="OrthoDB" id="443981at2759"/>
<proteinExistence type="predicted"/>
<gene>
    <name evidence="2" type="ORF">DOTSEDRAFT_33122</name>
</gene>
<evidence type="ECO:0000256" key="1">
    <source>
        <dbReference type="SAM" id="MobiDB-lite"/>
    </source>
</evidence>
<reference evidence="3" key="1">
    <citation type="journal article" date="2012" name="PLoS Genet.">
        <title>The genomes of the fungal plant pathogens Cladosporium fulvum and Dothistroma septosporum reveal adaptation to different hosts and lifestyles but also signatures of common ancestry.</title>
        <authorList>
            <person name="de Wit P.J.G.M."/>
            <person name="van der Burgt A."/>
            <person name="Oekmen B."/>
            <person name="Stergiopoulos I."/>
            <person name="Abd-Elsalam K.A."/>
            <person name="Aerts A.L."/>
            <person name="Bahkali A.H."/>
            <person name="Beenen H.G."/>
            <person name="Chettri P."/>
            <person name="Cox M.P."/>
            <person name="Datema E."/>
            <person name="de Vries R.P."/>
            <person name="Dhillon B."/>
            <person name="Ganley A.R."/>
            <person name="Griffiths S.A."/>
            <person name="Guo Y."/>
            <person name="Hamelin R.C."/>
            <person name="Henrissat B."/>
            <person name="Kabir M.S."/>
            <person name="Jashni M.K."/>
            <person name="Kema G."/>
            <person name="Klaubauf S."/>
            <person name="Lapidus A."/>
            <person name="Levasseur A."/>
            <person name="Lindquist E."/>
            <person name="Mehrabi R."/>
            <person name="Ohm R.A."/>
            <person name="Owen T.J."/>
            <person name="Salamov A."/>
            <person name="Schwelm A."/>
            <person name="Schijlen E."/>
            <person name="Sun H."/>
            <person name="van den Burg H.A."/>
            <person name="van Ham R.C.H.J."/>
            <person name="Zhang S."/>
            <person name="Goodwin S.B."/>
            <person name="Grigoriev I.V."/>
            <person name="Collemare J."/>
            <person name="Bradshaw R.E."/>
        </authorList>
    </citation>
    <scope>NUCLEOTIDE SEQUENCE [LARGE SCALE GENOMIC DNA]</scope>
    <source>
        <strain evidence="3">NZE10 / CBS 128990</strain>
    </source>
</reference>
<dbReference type="Proteomes" id="UP000016933">
    <property type="component" value="Unassembled WGS sequence"/>
</dbReference>
<evidence type="ECO:0000313" key="3">
    <source>
        <dbReference type="Proteomes" id="UP000016933"/>
    </source>
</evidence>
<accession>N1PUA9</accession>
<keyword evidence="3" id="KW-1185">Reference proteome</keyword>
<organism evidence="2 3">
    <name type="scientific">Dothistroma septosporum (strain NZE10 / CBS 128990)</name>
    <name type="common">Red band needle blight fungus</name>
    <name type="synonym">Mycosphaerella pini</name>
    <dbReference type="NCBI Taxonomy" id="675120"/>
    <lineage>
        <taxon>Eukaryota</taxon>
        <taxon>Fungi</taxon>
        <taxon>Dikarya</taxon>
        <taxon>Ascomycota</taxon>
        <taxon>Pezizomycotina</taxon>
        <taxon>Dothideomycetes</taxon>
        <taxon>Dothideomycetidae</taxon>
        <taxon>Mycosphaerellales</taxon>
        <taxon>Mycosphaerellaceae</taxon>
        <taxon>Dothistroma</taxon>
    </lineage>
</organism>